<name>A0A9D2MPV1_9FIRM</name>
<proteinExistence type="predicted"/>
<evidence type="ECO:0000259" key="1">
    <source>
        <dbReference type="Pfam" id="PF06605"/>
    </source>
</evidence>
<evidence type="ECO:0000313" key="3">
    <source>
        <dbReference type="Proteomes" id="UP000886883"/>
    </source>
</evidence>
<protein>
    <submittedName>
        <fullName evidence="2">Phage tail protein</fullName>
    </submittedName>
</protein>
<dbReference type="NCBIfam" id="TIGR01665">
    <property type="entry name" value="put_anti_recept"/>
    <property type="match status" value="1"/>
</dbReference>
<dbReference type="InterPro" id="IPR010572">
    <property type="entry name" value="Tail_dom"/>
</dbReference>
<dbReference type="AlphaFoldDB" id="A0A9D2MPV1"/>
<organism evidence="2 3">
    <name type="scientific">Candidatus Eisenbergiella merdigallinarum</name>
    <dbReference type="NCBI Taxonomy" id="2838552"/>
    <lineage>
        <taxon>Bacteria</taxon>
        <taxon>Bacillati</taxon>
        <taxon>Bacillota</taxon>
        <taxon>Clostridia</taxon>
        <taxon>Lachnospirales</taxon>
        <taxon>Lachnospiraceae</taxon>
        <taxon>Eisenbergiella</taxon>
    </lineage>
</organism>
<dbReference type="InterPro" id="IPR007119">
    <property type="entry name" value="Phage_tail_spike_N"/>
</dbReference>
<evidence type="ECO:0000313" key="2">
    <source>
        <dbReference type="EMBL" id="HJB90003.1"/>
    </source>
</evidence>
<gene>
    <name evidence="2" type="ORF">H9763_00860</name>
</gene>
<dbReference type="EMBL" id="DWXE01000004">
    <property type="protein sequence ID" value="HJB90003.1"/>
    <property type="molecule type" value="Genomic_DNA"/>
</dbReference>
<sequence>MSQYQIYLDNGDGMRALWLPGVEELALADIHYRPSAGSAGTLSFTVPPTHPLKDQIHPLSTDLWLLKGGKRIYRGRYVGREEDFYRTGKLDCEGDLNFLVDSMQDPYEYTGGIAGFFEKMLTAHNGMVEARKQFKRGVVNVVDENNYINRSNSKYSTTAAALKDKLVETHGGFLRVRHEADGNYLDYVYDYGGTNSQVIRFGQNMLDITKQVDATRIITALIPIGAEVEYTDELGETQTRLVDITSVNDGKKYVVNQAAVDRWGMIWGTHEWEDVTLPQNLKKKAQAYLEECAALPETMELTALDLSLIDVSVDELQVGYWTRVVSGPHEVSGLYMLYEADINISDPDKSKISLGGRASTLSGTTAKNQAEASRKVQQTAEAASEEINRKIENATTLITGGFGGYVVLDNIDPATGKKIHPWRILVMNAPTKETAQNIIQINQNGIGFSTTGINGPYRNAWTIDGNLVADFITSGTMLADRIRGGVLEVGGTGLGKDGIIRILSSSGGLLAQYDKDGVNIYRGRIASYADDGVSRSTMTDGSFKTWVGNDYLLYLGNGGYEGHGSSGSAVLWLDGSHGIQLDASNGKGTMRDLELERDATVRGDLGVEGEVNISGRTRVTDSLEVSDDIFCNGDVWAGNISELASRVSALEQKVG</sequence>
<dbReference type="Pfam" id="PF06605">
    <property type="entry name" value="Prophage_tail"/>
    <property type="match status" value="1"/>
</dbReference>
<feature type="domain" description="Tail spike" evidence="1">
    <location>
        <begin position="152"/>
        <end position="364"/>
    </location>
</feature>
<comment type="caution">
    <text evidence="2">The sequence shown here is derived from an EMBL/GenBank/DDBJ whole genome shotgun (WGS) entry which is preliminary data.</text>
</comment>
<reference evidence="2" key="1">
    <citation type="journal article" date="2021" name="PeerJ">
        <title>Extensive microbial diversity within the chicken gut microbiome revealed by metagenomics and culture.</title>
        <authorList>
            <person name="Gilroy R."/>
            <person name="Ravi A."/>
            <person name="Getino M."/>
            <person name="Pursley I."/>
            <person name="Horton D.L."/>
            <person name="Alikhan N.F."/>
            <person name="Baker D."/>
            <person name="Gharbi K."/>
            <person name="Hall N."/>
            <person name="Watson M."/>
            <person name="Adriaenssens E.M."/>
            <person name="Foster-Nyarko E."/>
            <person name="Jarju S."/>
            <person name="Secka A."/>
            <person name="Antonio M."/>
            <person name="Oren A."/>
            <person name="Chaudhuri R.R."/>
            <person name="La Ragione R."/>
            <person name="Hildebrand F."/>
            <person name="Pallen M.J."/>
        </authorList>
    </citation>
    <scope>NUCLEOTIDE SEQUENCE</scope>
    <source>
        <strain evidence="2">USAMLcec3-2134</strain>
    </source>
</reference>
<accession>A0A9D2MPV1</accession>
<dbReference type="Proteomes" id="UP000886883">
    <property type="component" value="Unassembled WGS sequence"/>
</dbReference>
<reference evidence="2" key="2">
    <citation type="submission" date="2021-04" db="EMBL/GenBank/DDBJ databases">
        <authorList>
            <person name="Gilroy R."/>
        </authorList>
    </citation>
    <scope>NUCLEOTIDE SEQUENCE</scope>
    <source>
        <strain evidence="2">USAMLcec3-2134</strain>
    </source>
</reference>